<evidence type="ECO:0000259" key="5">
    <source>
        <dbReference type="PROSITE" id="PS00745"/>
    </source>
</evidence>
<feature type="coiled-coil region" evidence="4">
    <location>
        <begin position="1"/>
        <end position="28"/>
    </location>
</feature>
<dbReference type="EMBL" id="CAJFCW020000004">
    <property type="protein sequence ID" value="CAG9112474.1"/>
    <property type="molecule type" value="Genomic_DNA"/>
</dbReference>
<evidence type="ECO:0000256" key="4">
    <source>
        <dbReference type="SAM" id="Coils"/>
    </source>
</evidence>
<dbReference type="Proteomes" id="UP000614601">
    <property type="component" value="Unassembled WGS sequence"/>
</dbReference>
<dbReference type="PROSITE" id="PS00745">
    <property type="entry name" value="RF_PROK_I"/>
    <property type="match status" value="1"/>
</dbReference>
<name>A0A811KS59_9BILA</name>
<evidence type="ECO:0000313" key="7">
    <source>
        <dbReference type="Proteomes" id="UP000614601"/>
    </source>
</evidence>
<feature type="domain" description="Prokaryotic-type class I peptide chain release factors" evidence="5">
    <location>
        <begin position="171"/>
        <end position="187"/>
    </location>
</feature>
<dbReference type="InterPro" id="IPR050057">
    <property type="entry name" value="Prokaryotic/Mito_RF"/>
</dbReference>
<dbReference type="Gene3D" id="3.30.160.20">
    <property type="match status" value="1"/>
</dbReference>
<dbReference type="EMBL" id="CAJFDH010000004">
    <property type="protein sequence ID" value="CAD5219386.1"/>
    <property type="molecule type" value="Genomic_DNA"/>
</dbReference>
<dbReference type="AlphaFoldDB" id="A0A811KS59"/>
<dbReference type="InterPro" id="IPR045853">
    <property type="entry name" value="Pep_chain_release_fac_I_sf"/>
</dbReference>
<keyword evidence="7" id="KW-1185">Reference proteome</keyword>
<comment type="similarity">
    <text evidence="1">Belongs to the prokaryotic/mitochondrial release factor family.</text>
</comment>
<gene>
    <name evidence="6" type="ORF">BOKJ2_LOCUS8418</name>
</gene>
<evidence type="ECO:0000313" key="6">
    <source>
        <dbReference type="EMBL" id="CAD5219386.1"/>
    </source>
</evidence>
<protein>
    <recommendedName>
        <fullName evidence="5">Prokaryotic-type class I peptide chain release factors domain-containing protein</fullName>
    </recommendedName>
</protein>
<dbReference type="InterPro" id="IPR005139">
    <property type="entry name" value="PCRF"/>
</dbReference>
<organism evidence="6 7">
    <name type="scientific">Bursaphelenchus okinawaensis</name>
    <dbReference type="NCBI Taxonomy" id="465554"/>
    <lineage>
        <taxon>Eukaryota</taxon>
        <taxon>Metazoa</taxon>
        <taxon>Ecdysozoa</taxon>
        <taxon>Nematoda</taxon>
        <taxon>Chromadorea</taxon>
        <taxon>Rhabditida</taxon>
        <taxon>Tylenchina</taxon>
        <taxon>Tylenchomorpha</taxon>
        <taxon>Aphelenchoidea</taxon>
        <taxon>Aphelenchoididae</taxon>
        <taxon>Bursaphelenchus</taxon>
    </lineage>
</organism>
<sequence length="313" mass="35324">MDTELQQLDELVKQNDSLKELAEEDRSRLIEEYESTLDSLVSSVVPVTSMDVLSRCQLEFTSGAGGVESMYFAEEVLNMYSNLATNKGWNWLPYEVEAGPQGGIRSAIVSLEGDGVYSSLQFESGVHRVQRVPKTDPTRMHTSTMSLAVLPVPEEAQVNVISSDCKLETMRASGPGGQNVNKRSSAVRITHIPSGIVVHCMEERFQHLNMQKAYQRLGAILMSQKVDELQSKLSSSRKLQVGSRARSEKVRTFNFQHDRITDHRLKETVTNIQDFMSGGDKLRYFIDELKRLNMLERLVEQIDTECDEQQEAT</sequence>
<dbReference type="OrthoDB" id="2019491at2759"/>
<dbReference type="Proteomes" id="UP000783686">
    <property type="component" value="Unassembled WGS sequence"/>
</dbReference>
<dbReference type="GO" id="GO:0005737">
    <property type="term" value="C:cytoplasm"/>
    <property type="evidence" value="ECO:0007669"/>
    <property type="project" value="UniProtKB-ARBA"/>
</dbReference>
<keyword evidence="2" id="KW-0488">Methylation</keyword>
<dbReference type="PANTHER" id="PTHR43804">
    <property type="entry name" value="LD18447P"/>
    <property type="match status" value="1"/>
</dbReference>
<dbReference type="Pfam" id="PF03462">
    <property type="entry name" value="PCRF"/>
    <property type="match status" value="1"/>
</dbReference>
<comment type="caution">
    <text evidence="6">The sequence shown here is derived from an EMBL/GenBank/DDBJ whole genome shotgun (WGS) entry which is preliminary data.</text>
</comment>
<proteinExistence type="inferred from homology"/>
<keyword evidence="4" id="KW-0175">Coiled coil</keyword>
<keyword evidence="3" id="KW-0648">Protein biosynthesis</keyword>
<dbReference type="GO" id="GO:0003747">
    <property type="term" value="F:translation release factor activity"/>
    <property type="evidence" value="ECO:0007669"/>
    <property type="project" value="InterPro"/>
</dbReference>
<dbReference type="Gene3D" id="3.30.70.1660">
    <property type="match status" value="2"/>
</dbReference>
<evidence type="ECO:0000256" key="1">
    <source>
        <dbReference type="ARBA" id="ARBA00010835"/>
    </source>
</evidence>
<evidence type="ECO:0000256" key="3">
    <source>
        <dbReference type="ARBA" id="ARBA00022917"/>
    </source>
</evidence>
<dbReference type="PANTHER" id="PTHR43804:SF7">
    <property type="entry name" value="LD18447P"/>
    <property type="match status" value="1"/>
</dbReference>
<dbReference type="SMART" id="SM00937">
    <property type="entry name" value="PCRF"/>
    <property type="match status" value="1"/>
</dbReference>
<dbReference type="SUPFAM" id="SSF75620">
    <property type="entry name" value="Release factor"/>
    <property type="match status" value="1"/>
</dbReference>
<reference evidence="6" key="1">
    <citation type="submission" date="2020-09" db="EMBL/GenBank/DDBJ databases">
        <authorList>
            <person name="Kikuchi T."/>
        </authorList>
    </citation>
    <scope>NUCLEOTIDE SEQUENCE</scope>
    <source>
        <strain evidence="6">SH1</strain>
    </source>
</reference>
<evidence type="ECO:0000256" key="2">
    <source>
        <dbReference type="ARBA" id="ARBA00022481"/>
    </source>
</evidence>
<dbReference type="Pfam" id="PF00472">
    <property type="entry name" value="RF-1"/>
    <property type="match status" value="1"/>
</dbReference>
<dbReference type="InterPro" id="IPR000352">
    <property type="entry name" value="Pep_chain_release_fac_I"/>
</dbReference>
<accession>A0A811KS59</accession>